<feature type="region of interest" description="Disordered" evidence="1">
    <location>
        <begin position="1"/>
        <end position="21"/>
    </location>
</feature>
<accession>A0A6A4HBM7</accession>
<dbReference type="AlphaFoldDB" id="A0A6A4HBM7"/>
<evidence type="ECO:0000256" key="1">
    <source>
        <dbReference type="SAM" id="MobiDB-lite"/>
    </source>
</evidence>
<dbReference type="OrthoDB" id="2895184at2759"/>
<name>A0A6A4HBM7_9AGAR</name>
<evidence type="ECO:0000259" key="2">
    <source>
        <dbReference type="Pfam" id="PF09820"/>
    </source>
</evidence>
<evidence type="ECO:0000313" key="3">
    <source>
        <dbReference type="EMBL" id="KAE9394505.1"/>
    </source>
</evidence>
<organism evidence="3 4">
    <name type="scientific">Gymnopus androsaceus JB14</name>
    <dbReference type="NCBI Taxonomy" id="1447944"/>
    <lineage>
        <taxon>Eukaryota</taxon>
        <taxon>Fungi</taxon>
        <taxon>Dikarya</taxon>
        <taxon>Basidiomycota</taxon>
        <taxon>Agaricomycotina</taxon>
        <taxon>Agaricomycetes</taxon>
        <taxon>Agaricomycetidae</taxon>
        <taxon>Agaricales</taxon>
        <taxon>Marasmiineae</taxon>
        <taxon>Omphalotaceae</taxon>
        <taxon>Gymnopus</taxon>
    </lineage>
</organism>
<feature type="domain" description="AAA-ATPase-like" evidence="2">
    <location>
        <begin position="112"/>
        <end position="275"/>
    </location>
</feature>
<gene>
    <name evidence="3" type="ORF">BT96DRAFT_1022540</name>
</gene>
<proteinExistence type="predicted"/>
<keyword evidence="4" id="KW-1185">Reference proteome</keyword>
<evidence type="ECO:0000313" key="4">
    <source>
        <dbReference type="Proteomes" id="UP000799118"/>
    </source>
</evidence>
<sequence>MSSSDVHSGLPPSKNAKKGYFPSRSMRKALGGLGLGAKLRFRRKSFISTYPPRTSTAAAQGLDALPRNQSTDFISPHNLQPLWESSTSVAARIPIKDSKSEISMGLAFRYRGMLLHRPAGFGKTTFLKELGQFCDVVRDSRSDSDKNLKYFSPENTKTSYAAIHRANYLILHFDFGNLLNPGASDTFTEAGFRDRLMSEIRGALEKYISKYSEKGMLGLFPIDDPSQLSMTQMCHYIPRRSDYKTIITVDNYDAPLLNAPPGKLTVVEDIIEDMFYRNVLVVFGGYGLRRPNLIVMGSGIRDHHAPAKRIVDCLGLIDCTMFRCYADVVGLTVAEIKGAIQELVEDEAMRFALFKEIEDTCWRESFVEGSNDVTTIVCSREVTKFLAGDLTKFGISQT</sequence>
<protein>
    <recommendedName>
        <fullName evidence="2">AAA-ATPase-like domain-containing protein</fullName>
    </recommendedName>
</protein>
<dbReference type="Proteomes" id="UP000799118">
    <property type="component" value="Unassembled WGS sequence"/>
</dbReference>
<dbReference type="Pfam" id="PF09820">
    <property type="entry name" value="AAA-ATPase_like"/>
    <property type="match status" value="1"/>
</dbReference>
<dbReference type="EMBL" id="ML769549">
    <property type="protein sequence ID" value="KAE9394505.1"/>
    <property type="molecule type" value="Genomic_DNA"/>
</dbReference>
<reference evidence="3" key="1">
    <citation type="journal article" date="2019" name="Environ. Microbiol.">
        <title>Fungal ecological strategies reflected in gene transcription - a case study of two litter decomposers.</title>
        <authorList>
            <person name="Barbi F."/>
            <person name="Kohler A."/>
            <person name="Barry K."/>
            <person name="Baskaran P."/>
            <person name="Daum C."/>
            <person name="Fauchery L."/>
            <person name="Ihrmark K."/>
            <person name="Kuo A."/>
            <person name="LaButti K."/>
            <person name="Lipzen A."/>
            <person name="Morin E."/>
            <person name="Grigoriev I.V."/>
            <person name="Henrissat B."/>
            <person name="Lindahl B."/>
            <person name="Martin F."/>
        </authorList>
    </citation>
    <scope>NUCLEOTIDE SEQUENCE</scope>
    <source>
        <strain evidence="3">JB14</strain>
    </source>
</reference>
<dbReference type="InterPro" id="IPR018631">
    <property type="entry name" value="AAA-ATPase-like_dom"/>
</dbReference>